<name>A0ABT7XHE2_9ACTN</name>
<accession>A0ABT7XHE2</accession>
<sequence>MSMWAGTCQLIAKIVKKDEYGVQKTEETKRTVFCNVFSMGDAAYYAAAAAGIHPEAVLQIRKSAYNGERLVEFDGARLTVARIDRSSPDFVRLTLAEVVGDRG</sequence>
<dbReference type="RefSeq" id="WP_289836393.1">
    <property type="nucleotide sequence ID" value="NZ_JAUEIQ010000014.1"/>
</dbReference>
<reference evidence="1" key="2">
    <citation type="submission" date="2024-05" db="EMBL/GenBank/DDBJ databases">
        <title>Identification and characterization of horizontal gene transfer across gut microbiota members of farm animals based on homology search.</title>
        <authorList>
            <person name="Schwarzerova J."/>
            <person name="Nykrynova M."/>
            <person name="Jureckova K."/>
            <person name="Cejkova D."/>
            <person name="Rychlik I."/>
        </authorList>
    </citation>
    <scope>NUCLEOTIDE SEQUENCE</scope>
    <source>
        <strain evidence="1">176_SSukc20</strain>
    </source>
</reference>
<reference evidence="1" key="1">
    <citation type="submission" date="2023-06" db="EMBL/GenBank/DDBJ databases">
        <authorList>
            <person name="Zeman M."/>
            <person name="Kubasova T."/>
            <person name="Jahodarova E."/>
            <person name="Nykrynova M."/>
            <person name="Rychlik I."/>
        </authorList>
    </citation>
    <scope>NUCLEOTIDE SEQUENCE</scope>
    <source>
        <strain evidence="1">176_SSukc20</strain>
    </source>
</reference>
<proteinExistence type="predicted"/>
<keyword evidence="2" id="KW-1185">Reference proteome</keyword>
<organism evidence="1 2">
    <name type="scientific">Collinsella ihumii</name>
    <dbReference type="NCBI Taxonomy" id="1720204"/>
    <lineage>
        <taxon>Bacteria</taxon>
        <taxon>Bacillati</taxon>
        <taxon>Actinomycetota</taxon>
        <taxon>Coriobacteriia</taxon>
        <taxon>Coriobacteriales</taxon>
        <taxon>Coriobacteriaceae</taxon>
        <taxon>Collinsella</taxon>
    </lineage>
</organism>
<evidence type="ECO:0000313" key="2">
    <source>
        <dbReference type="Proteomes" id="UP001168435"/>
    </source>
</evidence>
<dbReference type="EMBL" id="JAUEIQ010000014">
    <property type="protein sequence ID" value="MDN0064830.1"/>
    <property type="molecule type" value="Genomic_DNA"/>
</dbReference>
<dbReference type="Proteomes" id="UP001168435">
    <property type="component" value="Unassembled WGS sequence"/>
</dbReference>
<comment type="caution">
    <text evidence="1">The sequence shown here is derived from an EMBL/GenBank/DDBJ whole genome shotgun (WGS) entry which is preliminary data.</text>
</comment>
<evidence type="ECO:0008006" key="3">
    <source>
        <dbReference type="Google" id="ProtNLM"/>
    </source>
</evidence>
<gene>
    <name evidence="1" type="ORF">QVN30_11020</name>
</gene>
<evidence type="ECO:0000313" key="1">
    <source>
        <dbReference type="EMBL" id="MDN0064830.1"/>
    </source>
</evidence>
<protein>
    <recommendedName>
        <fullName evidence="3">Head-tail adaptor protein</fullName>
    </recommendedName>
</protein>